<dbReference type="SUPFAM" id="SSF109709">
    <property type="entry name" value="KorB DNA-binding domain-like"/>
    <property type="match status" value="1"/>
</dbReference>
<reference evidence="3 4" key="1">
    <citation type="submission" date="2024-09" db="EMBL/GenBank/DDBJ databases">
        <authorList>
            <person name="D'Angelo T."/>
        </authorList>
    </citation>
    <scope>NUCLEOTIDE SEQUENCE [LARGE SCALE GENOMIC DNA]</scope>
    <source>
        <strain evidence="3">SAG AM-320-E07</strain>
    </source>
</reference>
<dbReference type="InterPro" id="IPR050336">
    <property type="entry name" value="Chromosome_partition/occlusion"/>
</dbReference>
<dbReference type="Pfam" id="PF17762">
    <property type="entry name" value="HTH_ParB"/>
    <property type="match status" value="1"/>
</dbReference>
<accession>A0ABV6YM77</accession>
<proteinExistence type="predicted"/>
<dbReference type="Gene3D" id="1.10.10.2830">
    <property type="match status" value="1"/>
</dbReference>
<dbReference type="Proteomes" id="UP001593833">
    <property type="component" value="Unassembled WGS sequence"/>
</dbReference>
<protein>
    <submittedName>
        <fullName evidence="3">ParB/RepB/Spo0J family partition protein</fullName>
    </submittedName>
</protein>
<sequence length="281" mass="31397">RVAALTRLGRDLVEALVLPLQEPEALVFGHRLEAHRRPSVLEEAWLVRELIEGHGKSQAQLAACLQRSVSWVSRRLSLVRVLPESVQETVRRGVFSAQGAMKSLVPLARAKRADCEQLVAQLRPGPISVRQMQRLYEGWKQGDHEQRARLLAHPHLYLKAQEEVSRPVAAGDECSAAGQLAADLETFCAMCRRLRRQVRGGVMHRVRREEREAMLATWREVRLIFASLEKLIDRQSVAWEARHARSGYPHGDPAPETPGTRCPNDCPAGTGITQCGPARSA</sequence>
<dbReference type="PANTHER" id="PTHR33375">
    <property type="entry name" value="CHROMOSOME-PARTITIONING PROTEIN PARB-RELATED"/>
    <property type="match status" value="1"/>
</dbReference>
<evidence type="ECO:0000313" key="4">
    <source>
        <dbReference type="Proteomes" id="UP001593833"/>
    </source>
</evidence>
<organism evidence="3 4">
    <name type="scientific">Eiseniibacteriota bacterium</name>
    <dbReference type="NCBI Taxonomy" id="2212470"/>
    <lineage>
        <taxon>Bacteria</taxon>
        <taxon>Candidatus Eiseniibacteriota</taxon>
    </lineage>
</organism>
<feature type="domain" description="ParB/Spo0J HTH" evidence="2">
    <location>
        <begin position="40"/>
        <end position="139"/>
    </location>
</feature>
<keyword evidence="4" id="KW-1185">Reference proteome</keyword>
<comment type="caution">
    <text evidence="3">The sequence shown here is derived from an EMBL/GenBank/DDBJ whole genome shotgun (WGS) entry which is preliminary data.</text>
</comment>
<evidence type="ECO:0000256" key="1">
    <source>
        <dbReference type="SAM" id="MobiDB-lite"/>
    </source>
</evidence>
<evidence type="ECO:0000313" key="3">
    <source>
        <dbReference type="EMBL" id="MFC1573428.1"/>
    </source>
</evidence>
<dbReference type="EMBL" id="JBHPKH010000158">
    <property type="protein sequence ID" value="MFC1573428.1"/>
    <property type="molecule type" value="Genomic_DNA"/>
</dbReference>
<dbReference type="PANTHER" id="PTHR33375:SF1">
    <property type="entry name" value="CHROMOSOME-PARTITIONING PROTEIN PARB-RELATED"/>
    <property type="match status" value="1"/>
</dbReference>
<feature type="region of interest" description="Disordered" evidence="1">
    <location>
        <begin position="245"/>
        <end position="265"/>
    </location>
</feature>
<name>A0ABV6YM77_UNCEI</name>
<dbReference type="InterPro" id="IPR041468">
    <property type="entry name" value="HTH_ParB/Spo0J"/>
</dbReference>
<feature type="non-terminal residue" evidence="3">
    <location>
        <position position="1"/>
    </location>
</feature>
<gene>
    <name evidence="3" type="ORF">ACFL6M_07505</name>
</gene>
<evidence type="ECO:0000259" key="2">
    <source>
        <dbReference type="Pfam" id="PF17762"/>
    </source>
</evidence>